<evidence type="ECO:0008006" key="3">
    <source>
        <dbReference type="Google" id="ProtNLM"/>
    </source>
</evidence>
<accession>D1A9I0</accession>
<gene>
    <name evidence="1" type="ordered locus">Tcur_1293</name>
</gene>
<proteinExistence type="predicted"/>
<keyword evidence="2" id="KW-1185">Reference proteome</keyword>
<reference evidence="1 2" key="1">
    <citation type="journal article" date="2011" name="Stand. Genomic Sci.">
        <title>Complete genome sequence of Thermomonospora curvata type strain (B9).</title>
        <authorList>
            <person name="Chertkov O."/>
            <person name="Sikorski J."/>
            <person name="Nolan M."/>
            <person name="Lapidus A."/>
            <person name="Lucas S."/>
            <person name="Del Rio T.G."/>
            <person name="Tice H."/>
            <person name="Cheng J.F."/>
            <person name="Goodwin L."/>
            <person name="Pitluck S."/>
            <person name="Liolios K."/>
            <person name="Ivanova N."/>
            <person name="Mavromatis K."/>
            <person name="Mikhailova N."/>
            <person name="Ovchinnikova G."/>
            <person name="Pati A."/>
            <person name="Chen A."/>
            <person name="Palaniappan K."/>
            <person name="Djao O.D."/>
            <person name="Land M."/>
            <person name="Hauser L."/>
            <person name="Chang Y.J."/>
            <person name="Jeffries C.D."/>
            <person name="Brettin T."/>
            <person name="Han C."/>
            <person name="Detter J.C."/>
            <person name="Rohde M."/>
            <person name="Goker M."/>
            <person name="Woyke T."/>
            <person name="Bristow J."/>
            <person name="Eisen J.A."/>
            <person name="Markowitz V."/>
            <person name="Hugenholtz P."/>
            <person name="Klenk H.P."/>
            <person name="Kyrpides N.C."/>
        </authorList>
    </citation>
    <scope>NUCLEOTIDE SEQUENCE [LARGE SCALE GENOMIC DNA]</scope>
    <source>
        <strain evidence="2">ATCC 19995 / DSM 43183 / JCM 3096 / KCTC 9072 / NBRC 15933 / NCIMB 10081 / Henssen B9</strain>
    </source>
</reference>
<dbReference type="KEGG" id="tcu:Tcur_1293"/>
<name>D1A9I0_THECD</name>
<dbReference type="AlphaFoldDB" id="D1A9I0"/>
<dbReference type="Proteomes" id="UP000001918">
    <property type="component" value="Chromosome"/>
</dbReference>
<dbReference type="Pfam" id="PF13707">
    <property type="entry name" value="RloB"/>
    <property type="match status" value="1"/>
</dbReference>
<evidence type="ECO:0000313" key="2">
    <source>
        <dbReference type="Proteomes" id="UP000001918"/>
    </source>
</evidence>
<dbReference type="eggNOG" id="ENOG5032ZS8">
    <property type="taxonomic scope" value="Bacteria"/>
</dbReference>
<dbReference type="InterPro" id="IPR025591">
    <property type="entry name" value="RloB"/>
</dbReference>
<organism evidence="1 2">
    <name type="scientific">Thermomonospora curvata (strain ATCC 19995 / DSM 43183 / JCM 3096 / KCTC 9072 / NBRC 15933 / NCIMB 10081 / Henssen B9)</name>
    <dbReference type="NCBI Taxonomy" id="471852"/>
    <lineage>
        <taxon>Bacteria</taxon>
        <taxon>Bacillati</taxon>
        <taxon>Actinomycetota</taxon>
        <taxon>Actinomycetes</taxon>
        <taxon>Streptosporangiales</taxon>
        <taxon>Thermomonosporaceae</taxon>
        <taxon>Thermomonospora</taxon>
    </lineage>
</organism>
<sequence>MLVVCEGTVTEKQYLDGLKDHLRAIPVEVVDYECVGKGRDPHSTVELAIRLRDKAHRRARAQRDAFLAYDAVWCVVDVDDHATLGSALSLARRKGVNLVVSHPCFEVWLLLHFQELSAGTTRPEVVRKLQDHIKGCNKNIPVNFPFERHDLARQRALRADPEHCEVNRIGGNPSTNVWLLVDAMKRSGKAGDRR</sequence>
<evidence type="ECO:0000313" key="1">
    <source>
        <dbReference type="EMBL" id="ACY96876.1"/>
    </source>
</evidence>
<dbReference type="RefSeq" id="WP_012851660.1">
    <property type="nucleotide sequence ID" value="NC_013510.1"/>
</dbReference>
<dbReference type="EMBL" id="CP001738">
    <property type="protein sequence ID" value="ACY96876.1"/>
    <property type="molecule type" value="Genomic_DNA"/>
</dbReference>
<protein>
    <recommendedName>
        <fullName evidence="3">RloB-like protein</fullName>
    </recommendedName>
</protein>
<dbReference type="HOGENOM" id="CLU_090993_0_0_11"/>
<dbReference type="STRING" id="471852.Tcur_1293"/>